<keyword evidence="2" id="KW-1185">Reference proteome</keyword>
<proteinExistence type="predicted"/>
<evidence type="ECO:0000313" key="2">
    <source>
        <dbReference type="Proteomes" id="UP000305417"/>
    </source>
</evidence>
<dbReference type="InterPro" id="IPR018668">
    <property type="entry name" value="DNA-binding_VF530-like"/>
</dbReference>
<accession>A0ABY2V496</accession>
<name>A0ABY2V496_9BACT</name>
<dbReference type="RefSeq" id="WP_138108846.1">
    <property type="nucleotide sequence ID" value="NZ_CP043858.1"/>
</dbReference>
<evidence type="ECO:0000313" key="1">
    <source>
        <dbReference type="EMBL" id="TLS98260.1"/>
    </source>
</evidence>
<protein>
    <submittedName>
        <fullName evidence="1">DUF2132 domain-containing protein</fullName>
    </submittedName>
</protein>
<organism evidence="1 2">
    <name type="scientific">Aliarcobacter cibarius</name>
    <dbReference type="NCBI Taxonomy" id="255507"/>
    <lineage>
        <taxon>Bacteria</taxon>
        <taxon>Pseudomonadati</taxon>
        <taxon>Campylobacterota</taxon>
        <taxon>Epsilonproteobacteria</taxon>
        <taxon>Campylobacterales</taxon>
        <taxon>Arcobacteraceae</taxon>
        <taxon>Aliarcobacter</taxon>
    </lineage>
</organism>
<dbReference type="InterPro" id="IPR036361">
    <property type="entry name" value="SAP_dom_sf"/>
</dbReference>
<sequence length="72" mass="8481">MNNNPNNPFHGLKLETILVKLVEFYGWNELGNKINIRCFNFDPSISSSLKFLRKTSWAREKVEKLYLNTFSN</sequence>
<gene>
    <name evidence="1" type="ORF">FE247_07275</name>
</gene>
<dbReference type="Proteomes" id="UP000305417">
    <property type="component" value="Unassembled WGS sequence"/>
</dbReference>
<reference evidence="1 2" key="1">
    <citation type="submission" date="2019-05" db="EMBL/GenBank/DDBJ databases">
        <title>Arcobacter cibarius and Arcobacter thereius providing challenges in identification an antibiotic susceptibility and Quinolone resistance.</title>
        <authorList>
            <person name="Busch A."/>
            <person name="Hanel I."/>
            <person name="Hotzel H."/>
            <person name="Tomaso H."/>
        </authorList>
    </citation>
    <scope>NUCLEOTIDE SEQUENCE [LARGE SCALE GENOMIC DNA]</scope>
    <source>
        <strain evidence="1 2">16CS0831-2</strain>
    </source>
</reference>
<comment type="caution">
    <text evidence="1">The sequence shown here is derived from an EMBL/GenBank/DDBJ whole genome shotgun (WGS) entry which is preliminary data.</text>
</comment>
<dbReference type="EMBL" id="VBUC01000016">
    <property type="protein sequence ID" value="TLS98260.1"/>
    <property type="molecule type" value="Genomic_DNA"/>
</dbReference>
<dbReference type="Gene3D" id="1.10.720.30">
    <property type="entry name" value="SAP domain"/>
    <property type="match status" value="1"/>
</dbReference>
<dbReference type="Pfam" id="PF09905">
    <property type="entry name" value="VF530"/>
    <property type="match status" value="1"/>
</dbReference>